<evidence type="ECO:0000313" key="6">
    <source>
        <dbReference type="Proteomes" id="UP000631670"/>
    </source>
</evidence>
<name>A0ABR9I047_9PSEU</name>
<dbReference type="PANTHER" id="PTHR16305:SF35">
    <property type="entry name" value="TRANSCRIPTIONAL ACTIVATOR DOMAIN"/>
    <property type="match status" value="1"/>
</dbReference>
<feature type="region of interest" description="Disordered" evidence="3">
    <location>
        <begin position="806"/>
        <end position="828"/>
    </location>
</feature>
<dbReference type="InterPro" id="IPR036388">
    <property type="entry name" value="WH-like_DNA-bd_sf"/>
</dbReference>
<keyword evidence="6" id="KW-1185">Reference proteome</keyword>
<keyword evidence="5" id="KW-0238">DNA-binding</keyword>
<feature type="domain" description="HTH luxR-type" evidence="4">
    <location>
        <begin position="822"/>
        <end position="887"/>
    </location>
</feature>
<keyword evidence="2" id="KW-0067">ATP-binding</keyword>
<evidence type="ECO:0000256" key="3">
    <source>
        <dbReference type="SAM" id="MobiDB-lite"/>
    </source>
</evidence>
<evidence type="ECO:0000256" key="2">
    <source>
        <dbReference type="ARBA" id="ARBA00022840"/>
    </source>
</evidence>
<dbReference type="Pfam" id="PF00196">
    <property type="entry name" value="GerE"/>
    <property type="match status" value="1"/>
</dbReference>
<protein>
    <submittedName>
        <fullName evidence="5">DNA-binding CsgD family transcriptional regulator</fullName>
    </submittedName>
</protein>
<dbReference type="GO" id="GO:0003677">
    <property type="term" value="F:DNA binding"/>
    <property type="evidence" value="ECO:0007669"/>
    <property type="project" value="UniProtKB-KW"/>
</dbReference>
<dbReference type="PANTHER" id="PTHR16305">
    <property type="entry name" value="TESTICULAR SOLUBLE ADENYLYL CYCLASE"/>
    <property type="match status" value="1"/>
</dbReference>
<proteinExistence type="predicted"/>
<dbReference type="SUPFAM" id="SSF46894">
    <property type="entry name" value="C-terminal effector domain of the bipartite response regulators"/>
    <property type="match status" value="1"/>
</dbReference>
<dbReference type="SMART" id="SM00421">
    <property type="entry name" value="HTH_LUXR"/>
    <property type="match status" value="1"/>
</dbReference>
<sequence>MTQLAAALLSPAAFGELVGGCLEDRERAAGLLCDAFAGLAAERPVVLAVDDLQWADEWSLRWFAEMAGRTGDVPVLLIGTAYEPIAAGHRISLAPLSSSETAMLVRQVLGELPAEAETAVLDIVRGRPAVLHELAEQWAAAHDPAGAAAGLAVTSAGQYNAAAVERAVTPAQQWNPARAAAAGRAMSSAGQYDAAAVGHAETSAEQWNPARVVAAGRAVSSAGQYDAAALGRAGTSAEQWNPARVVAAGRAVMSARTARIRRGLPPGALALLRAMSVSERLDVVAAVGLAELGAADVPAALSALEASGLVTDGRPAEPHLAADVLAELAEPDRDELYRRGAELAHRTGAGALVAAELLRAAPPVGEPWARAVLAEAAEQWSAQGNPVAAAESLRRALAEPASPADRATLLVRLASAVVRRDPDHADRRLIQVLAEPALAALPAATTAADLLLARGDAETVHRLVAEPGRASTVDPALVALGRLAREEAAADPEMPVPVLPGSDTIGPDTARPTAARLDTTGPVAVHPAAVEPSATGAETSKNRTASLPAFPGTSTPNPADAGVTAFRLAVRGEQRGAVLDLASRALVVREEAPLMPRIAACRALICAGTLADAADALTAVIAAARRRDARAAAAQALVHRAAAALRDDRPEEALRDLAAADRELPVRCWHPLAVPVRAAVEISARLRVGRLEHARHLGAEPLPRGSEHGAAAAFLRHAEAELALAEDDPATALQAALECGRVLRARGWVNPMVATWRTTASLALRRLGEHAAAASLAAEEVALAERWGTAAALEGLRERAPDRRAVPVPRRPADSLPAPRFPVPRPDALSPAERDVAELAARGLANREIARELSIALRTVELRLTKVYRKLGLKGRAALADHWPTRTAGS</sequence>
<dbReference type="EMBL" id="JADBEG010000001">
    <property type="protein sequence ID" value="MBE1496551.1"/>
    <property type="molecule type" value="Genomic_DNA"/>
</dbReference>
<dbReference type="InterPro" id="IPR000792">
    <property type="entry name" value="Tscrpt_reg_LuxR_C"/>
</dbReference>
<dbReference type="Gene3D" id="1.10.10.10">
    <property type="entry name" value="Winged helix-like DNA-binding domain superfamily/Winged helix DNA-binding domain"/>
    <property type="match status" value="1"/>
</dbReference>
<reference evidence="5 6" key="1">
    <citation type="submission" date="2020-10" db="EMBL/GenBank/DDBJ databases">
        <title>Sequencing the genomes of 1000 actinobacteria strains.</title>
        <authorList>
            <person name="Klenk H.-P."/>
        </authorList>
    </citation>
    <scope>NUCLEOTIDE SEQUENCE [LARGE SCALE GENOMIC DNA]</scope>
    <source>
        <strain evidence="5 6">DSM 44653</strain>
    </source>
</reference>
<evidence type="ECO:0000313" key="5">
    <source>
        <dbReference type="EMBL" id="MBE1496551.1"/>
    </source>
</evidence>
<comment type="caution">
    <text evidence="5">The sequence shown here is derived from an EMBL/GenBank/DDBJ whole genome shotgun (WGS) entry which is preliminary data.</text>
</comment>
<dbReference type="InterPro" id="IPR016032">
    <property type="entry name" value="Sig_transdc_resp-reg_C-effctor"/>
</dbReference>
<gene>
    <name evidence="5" type="ORF">H4696_003651</name>
</gene>
<dbReference type="Proteomes" id="UP000631670">
    <property type="component" value="Unassembled WGS sequence"/>
</dbReference>
<dbReference type="PROSITE" id="PS50043">
    <property type="entry name" value="HTH_LUXR_2"/>
    <property type="match status" value="1"/>
</dbReference>
<keyword evidence="1" id="KW-0547">Nucleotide-binding</keyword>
<dbReference type="PRINTS" id="PR00038">
    <property type="entry name" value="HTHLUXR"/>
</dbReference>
<dbReference type="CDD" id="cd06170">
    <property type="entry name" value="LuxR_C_like"/>
    <property type="match status" value="1"/>
</dbReference>
<accession>A0ABR9I047</accession>
<organism evidence="5 6">
    <name type="scientific">Amycolatopsis lexingtonensis</name>
    <dbReference type="NCBI Taxonomy" id="218822"/>
    <lineage>
        <taxon>Bacteria</taxon>
        <taxon>Bacillati</taxon>
        <taxon>Actinomycetota</taxon>
        <taxon>Actinomycetes</taxon>
        <taxon>Pseudonocardiales</taxon>
        <taxon>Pseudonocardiaceae</taxon>
        <taxon>Amycolatopsis</taxon>
    </lineage>
</organism>
<evidence type="ECO:0000259" key="4">
    <source>
        <dbReference type="PROSITE" id="PS50043"/>
    </source>
</evidence>
<evidence type="ECO:0000256" key="1">
    <source>
        <dbReference type="ARBA" id="ARBA00022741"/>
    </source>
</evidence>